<sequence length="318" mass="36171">MDKKTLEDYFKGHLTGEQQEEVMQWISEQGEGWTDAFIQDNWDRPVHLPPPQQKASIKAKVMENIRSRQPLRKLWLHIGRAAAILLLLSAGAWWWMQQQPSAPQWHTVSNSGGGHIMLRDTLPDGTVITLNEHSSLRYPSSYNKKNRTVFLTGEAFFEVHHDKERPFIVKAGNASTRVYGTAFSVSAYASSGQLRVGLQRGSIGVISDTAHEEQEKMLVPGELLIYNKGNKTISIEHQAPEKLGAWTTGKLVFFKTPVEDVFNQLEQRYDVHFSNDHGMAERTVTATFDGVPLNKVLQHISFVWNIRFEQRGDSIYVK</sequence>
<dbReference type="EMBL" id="FSRA01000001">
    <property type="protein sequence ID" value="SIN86654.1"/>
    <property type="molecule type" value="Genomic_DNA"/>
</dbReference>
<dbReference type="Gene3D" id="3.55.50.30">
    <property type="match status" value="1"/>
</dbReference>
<dbReference type="Pfam" id="PF04773">
    <property type="entry name" value="FecR"/>
    <property type="match status" value="1"/>
</dbReference>
<dbReference type="PIRSF" id="PIRSF018266">
    <property type="entry name" value="FecR"/>
    <property type="match status" value="1"/>
</dbReference>
<reference evidence="4 5" key="1">
    <citation type="submission" date="2016-11" db="EMBL/GenBank/DDBJ databases">
        <authorList>
            <person name="Jaros S."/>
            <person name="Januszkiewicz K."/>
            <person name="Wedrychowicz H."/>
        </authorList>
    </citation>
    <scope>NUCLEOTIDE SEQUENCE [LARGE SCALE GENOMIC DNA]</scope>
    <source>
        <strain evidence="4 5">DSM 24787</strain>
    </source>
</reference>
<dbReference type="STRING" id="536979.SAMN04488055_1837"/>
<feature type="domain" description="Protein FecR C-terminal" evidence="3">
    <location>
        <begin position="250"/>
        <end position="317"/>
    </location>
</feature>
<keyword evidence="1" id="KW-0812">Transmembrane</keyword>
<evidence type="ECO:0000259" key="2">
    <source>
        <dbReference type="Pfam" id="PF04773"/>
    </source>
</evidence>
<dbReference type="InterPro" id="IPR012373">
    <property type="entry name" value="Ferrdict_sens_TM"/>
</dbReference>
<dbReference type="OrthoDB" id="738872at2"/>
<evidence type="ECO:0000256" key="1">
    <source>
        <dbReference type="SAM" id="Phobius"/>
    </source>
</evidence>
<accession>A0A1N6EUL7</accession>
<dbReference type="Pfam" id="PF16344">
    <property type="entry name" value="FecR_C"/>
    <property type="match status" value="1"/>
</dbReference>
<dbReference type="InterPro" id="IPR006860">
    <property type="entry name" value="FecR"/>
</dbReference>
<dbReference type="PANTHER" id="PTHR30273:SF2">
    <property type="entry name" value="PROTEIN FECR"/>
    <property type="match status" value="1"/>
</dbReference>
<gene>
    <name evidence="4" type="ORF">SAMN04488055_1837</name>
</gene>
<dbReference type="GO" id="GO:0016989">
    <property type="term" value="F:sigma factor antagonist activity"/>
    <property type="evidence" value="ECO:0007669"/>
    <property type="project" value="TreeGrafter"/>
</dbReference>
<dbReference type="PANTHER" id="PTHR30273">
    <property type="entry name" value="PERIPLASMIC SIGNAL SENSOR AND SIGMA FACTOR ACTIVATOR FECR-RELATED"/>
    <property type="match status" value="1"/>
</dbReference>
<feature type="domain" description="FecR protein" evidence="2">
    <location>
        <begin position="121"/>
        <end position="203"/>
    </location>
</feature>
<name>A0A1N6EUL7_9BACT</name>
<evidence type="ECO:0000259" key="3">
    <source>
        <dbReference type="Pfam" id="PF16344"/>
    </source>
</evidence>
<feature type="transmembrane region" description="Helical" evidence="1">
    <location>
        <begin position="74"/>
        <end position="96"/>
    </location>
</feature>
<dbReference type="Proteomes" id="UP000185003">
    <property type="component" value="Unassembled WGS sequence"/>
</dbReference>
<proteinExistence type="predicted"/>
<keyword evidence="1" id="KW-0472">Membrane</keyword>
<organism evidence="4 5">
    <name type="scientific">Chitinophaga niabensis</name>
    <dbReference type="NCBI Taxonomy" id="536979"/>
    <lineage>
        <taxon>Bacteria</taxon>
        <taxon>Pseudomonadati</taxon>
        <taxon>Bacteroidota</taxon>
        <taxon>Chitinophagia</taxon>
        <taxon>Chitinophagales</taxon>
        <taxon>Chitinophagaceae</taxon>
        <taxon>Chitinophaga</taxon>
    </lineage>
</organism>
<keyword evidence="1" id="KW-1133">Transmembrane helix</keyword>
<dbReference type="InterPro" id="IPR032508">
    <property type="entry name" value="FecR_C"/>
</dbReference>
<keyword evidence="5" id="KW-1185">Reference proteome</keyword>
<evidence type="ECO:0000313" key="4">
    <source>
        <dbReference type="EMBL" id="SIN86654.1"/>
    </source>
</evidence>
<protein>
    <submittedName>
        <fullName evidence="4">Ferric-dicitrate binding protein FerR, regulates iron transport through sigma-19</fullName>
    </submittedName>
</protein>
<dbReference type="Gene3D" id="2.60.120.1440">
    <property type="match status" value="1"/>
</dbReference>
<dbReference type="AlphaFoldDB" id="A0A1N6EUL7"/>
<dbReference type="RefSeq" id="WP_074238946.1">
    <property type="nucleotide sequence ID" value="NZ_FSRA01000001.1"/>
</dbReference>
<evidence type="ECO:0000313" key="5">
    <source>
        <dbReference type="Proteomes" id="UP000185003"/>
    </source>
</evidence>